<dbReference type="RefSeq" id="WP_163207388.1">
    <property type="nucleotide sequence ID" value="NZ_JAAGWG010000032.1"/>
</dbReference>
<comment type="cofactor">
    <cofactor evidence="1 7">
        <name>FAD</name>
        <dbReference type="ChEBI" id="CHEBI:57692"/>
    </cofactor>
</comment>
<evidence type="ECO:0000259" key="8">
    <source>
        <dbReference type="Pfam" id="PF00441"/>
    </source>
</evidence>
<dbReference type="SUPFAM" id="SSF47203">
    <property type="entry name" value="Acyl-CoA dehydrogenase C-terminal domain-like"/>
    <property type="match status" value="1"/>
</dbReference>
<comment type="subunit">
    <text evidence="3">Homodimer.</text>
</comment>
<dbReference type="Gene3D" id="1.20.140.10">
    <property type="entry name" value="Butyryl-CoA Dehydrogenase, subunit A, domain 3"/>
    <property type="match status" value="1"/>
</dbReference>
<dbReference type="AlphaFoldDB" id="A0A6L9W7M0"/>
<accession>A0A6L9W7M0</accession>
<dbReference type="EMBL" id="JAAGWG010000032">
    <property type="protein sequence ID" value="NEK87430.1"/>
    <property type="molecule type" value="Genomic_DNA"/>
</dbReference>
<dbReference type="Gene3D" id="2.40.110.10">
    <property type="entry name" value="Butyryl-CoA Dehydrogenase, subunit A, domain 2"/>
    <property type="match status" value="1"/>
</dbReference>
<evidence type="ECO:0000256" key="3">
    <source>
        <dbReference type="ARBA" id="ARBA00011738"/>
    </source>
</evidence>
<evidence type="ECO:0000313" key="12">
    <source>
        <dbReference type="Proteomes" id="UP000479241"/>
    </source>
</evidence>
<dbReference type="Pfam" id="PF02770">
    <property type="entry name" value="Acyl-CoA_dh_M"/>
    <property type="match status" value="1"/>
</dbReference>
<gene>
    <name evidence="11" type="ORF">GCU60_16950</name>
</gene>
<dbReference type="InterPro" id="IPR036250">
    <property type="entry name" value="AcylCo_DH-like_C"/>
</dbReference>
<dbReference type="PANTHER" id="PTHR48083:SF13">
    <property type="entry name" value="ACYL-COA DEHYDROGENASE FAMILY MEMBER 11"/>
    <property type="match status" value="1"/>
</dbReference>
<evidence type="ECO:0000313" key="11">
    <source>
        <dbReference type="EMBL" id="NEK87430.1"/>
    </source>
</evidence>
<evidence type="ECO:0000256" key="6">
    <source>
        <dbReference type="ARBA" id="ARBA00023002"/>
    </source>
</evidence>
<reference evidence="11 12" key="1">
    <citation type="submission" date="2019-12" db="EMBL/GenBank/DDBJ databases">
        <title>the WGS of Blastococcus saxobsidens 67B17.</title>
        <authorList>
            <person name="Jiang Z."/>
        </authorList>
    </citation>
    <scope>NUCLEOTIDE SEQUENCE [LARGE SCALE GENOMIC DNA]</scope>
    <source>
        <strain evidence="11 12">67B17</strain>
    </source>
</reference>
<dbReference type="Proteomes" id="UP000479241">
    <property type="component" value="Unassembled WGS sequence"/>
</dbReference>
<dbReference type="GO" id="GO:0033539">
    <property type="term" value="P:fatty acid beta-oxidation using acyl-CoA dehydrogenase"/>
    <property type="evidence" value="ECO:0007669"/>
    <property type="project" value="TreeGrafter"/>
</dbReference>
<feature type="domain" description="Acyl-CoA dehydrogenase/oxidase N-terminal" evidence="10">
    <location>
        <begin position="12"/>
        <end position="128"/>
    </location>
</feature>
<dbReference type="Gene3D" id="1.10.540.10">
    <property type="entry name" value="Acyl-CoA dehydrogenase/oxidase, N-terminal domain"/>
    <property type="match status" value="1"/>
</dbReference>
<dbReference type="InterPro" id="IPR037069">
    <property type="entry name" value="AcylCoA_DH/ox_N_sf"/>
</dbReference>
<dbReference type="InterPro" id="IPR009075">
    <property type="entry name" value="AcylCo_DH/oxidase_C"/>
</dbReference>
<evidence type="ECO:0000259" key="10">
    <source>
        <dbReference type="Pfam" id="PF02771"/>
    </source>
</evidence>
<comment type="caution">
    <text evidence="11">The sequence shown here is derived from an EMBL/GenBank/DDBJ whole genome shotgun (WGS) entry which is preliminary data.</text>
</comment>
<keyword evidence="6 7" id="KW-0560">Oxidoreductase</keyword>
<evidence type="ECO:0000256" key="7">
    <source>
        <dbReference type="RuleBase" id="RU362125"/>
    </source>
</evidence>
<evidence type="ECO:0000256" key="1">
    <source>
        <dbReference type="ARBA" id="ARBA00001974"/>
    </source>
</evidence>
<dbReference type="InterPro" id="IPR013786">
    <property type="entry name" value="AcylCoA_DH/ox_N"/>
</dbReference>
<evidence type="ECO:0000256" key="4">
    <source>
        <dbReference type="ARBA" id="ARBA00022630"/>
    </source>
</evidence>
<dbReference type="FunFam" id="2.40.110.10:FF:000002">
    <property type="entry name" value="Acyl-CoA dehydrogenase fadE12"/>
    <property type="match status" value="1"/>
</dbReference>
<feature type="domain" description="Acyl-CoA dehydrogenase/oxidase C-terminal" evidence="8">
    <location>
        <begin position="244"/>
        <end position="393"/>
    </location>
</feature>
<evidence type="ECO:0000256" key="5">
    <source>
        <dbReference type="ARBA" id="ARBA00022827"/>
    </source>
</evidence>
<proteinExistence type="inferred from homology"/>
<organism evidence="11 12">
    <name type="scientific">Blastococcus saxobsidens</name>
    <dbReference type="NCBI Taxonomy" id="138336"/>
    <lineage>
        <taxon>Bacteria</taxon>
        <taxon>Bacillati</taxon>
        <taxon>Actinomycetota</taxon>
        <taxon>Actinomycetes</taxon>
        <taxon>Geodermatophilales</taxon>
        <taxon>Geodermatophilaceae</taxon>
        <taxon>Blastococcus</taxon>
    </lineage>
</organism>
<dbReference type="PANTHER" id="PTHR48083">
    <property type="entry name" value="MEDIUM-CHAIN SPECIFIC ACYL-COA DEHYDROGENASE, MITOCHONDRIAL-RELATED"/>
    <property type="match status" value="1"/>
</dbReference>
<name>A0A6L9W7M0_9ACTN</name>
<dbReference type="InterPro" id="IPR046373">
    <property type="entry name" value="Acyl-CoA_Oxase/DH_mid-dom_sf"/>
</dbReference>
<dbReference type="SUPFAM" id="SSF56645">
    <property type="entry name" value="Acyl-CoA dehydrogenase NM domain-like"/>
    <property type="match status" value="1"/>
</dbReference>
<dbReference type="GO" id="GO:0003995">
    <property type="term" value="F:acyl-CoA dehydrogenase activity"/>
    <property type="evidence" value="ECO:0007669"/>
    <property type="project" value="TreeGrafter"/>
</dbReference>
<evidence type="ECO:0000259" key="9">
    <source>
        <dbReference type="Pfam" id="PF02770"/>
    </source>
</evidence>
<sequence>MDFALSAKAEDVCARAWDFMREHVFPAEAVYDQWRAERGHDNHEHPPVLEELKAEARKRGLWNLFHHEVGGLSNLEYASVAEITGWSPVIAPEAMNVGAPDTGNMETLMLFGTPEQKERWLNPLLEGEIRSGFAMTEPDVASSDARNIQTSIVRDGDEYVINGRKWWITGSADERCQIFIVMGKTDPDGQPHRQQSMVLVPRDTPGLEIVRHLPVFGYQDQHGHSELRFTDVRVPVGNILSSEGDGFMIAQARLGPGRIHHCMRAIGMAERALALMVERTKNRVAFGRPLADQGTVREAIALSRIEIDQARLYVLKTADLIDKYGAKGAKTEISAIKVAAPKVALDVIDRAIQVHGGAGVSDDTVLARFYASARTLRIVDGPDAVHIRGVAKEELARERPFTG</sequence>
<dbReference type="InterPro" id="IPR006091">
    <property type="entry name" value="Acyl-CoA_Oxase/DH_mid-dom"/>
</dbReference>
<protein>
    <submittedName>
        <fullName evidence="11">Acyl-CoA dehydrogenase</fullName>
    </submittedName>
</protein>
<dbReference type="Pfam" id="PF00441">
    <property type="entry name" value="Acyl-CoA_dh_1"/>
    <property type="match status" value="1"/>
</dbReference>
<keyword evidence="4 7" id="KW-0285">Flavoprotein</keyword>
<dbReference type="Pfam" id="PF02771">
    <property type="entry name" value="Acyl-CoA_dh_N"/>
    <property type="match status" value="1"/>
</dbReference>
<dbReference type="GO" id="GO:0050660">
    <property type="term" value="F:flavin adenine dinucleotide binding"/>
    <property type="evidence" value="ECO:0007669"/>
    <property type="project" value="InterPro"/>
</dbReference>
<evidence type="ECO:0000256" key="2">
    <source>
        <dbReference type="ARBA" id="ARBA00009347"/>
    </source>
</evidence>
<keyword evidence="5 7" id="KW-0274">FAD</keyword>
<feature type="domain" description="Acyl-CoA oxidase/dehydrogenase middle" evidence="9">
    <location>
        <begin position="132"/>
        <end position="232"/>
    </location>
</feature>
<dbReference type="InterPro" id="IPR050741">
    <property type="entry name" value="Acyl-CoA_dehydrogenase"/>
</dbReference>
<dbReference type="InterPro" id="IPR009100">
    <property type="entry name" value="AcylCoA_DH/oxidase_NM_dom_sf"/>
</dbReference>
<dbReference type="GO" id="GO:0005737">
    <property type="term" value="C:cytoplasm"/>
    <property type="evidence" value="ECO:0007669"/>
    <property type="project" value="TreeGrafter"/>
</dbReference>
<comment type="similarity">
    <text evidence="2 7">Belongs to the acyl-CoA dehydrogenase family.</text>
</comment>